<dbReference type="PANTHER" id="PTHR35400:SF3">
    <property type="entry name" value="SLL1072 PROTEIN"/>
    <property type="match status" value="1"/>
</dbReference>
<dbReference type="GO" id="GO:0004519">
    <property type="term" value="F:endonuclease activity"/>
    <property type="evidence" value="ECO:0007669"/>
    <property type="project" value="UniProtKB-KW"/>
</dbReference>
<accession>A0ABT4UC58</accession>
<dbReference type="InterPro" id="IPR008538">
    <property type="entry name" value="Uma2"/>
</dbReference>
<name>A0ABT4UC58_9ACTN</name>
<dbReference type="InterPro" id="IPR011335">
    <property type="entry name" value="Restrct_endonuc-II-like"/>
</dbReference>
<evidence type="ECO:0000313" key="3">
    <source>
        <dbReference type="Proteomes" id="UP001527866"/>
    </source>
</evidence>
<keyword evidence="3" id="KW-1185">Reference proteome</keyword>
<comment type="caution">
    <text evidence="2">The sequence shown here is derived from an EMBL/GenBank/DDBJ whole genome shotgun (WGS) entry which is preliminary data.</text>
</comment>
<dbReference type="InterPro" id="IPR012296">
    <property type="entry name" value="Nuclease_put_TT1808"/>
</dbReference>
<dbReference type="Gene3D" id="3.90.1570.10">
    <property type="entry name" value="tt1808, chain A"/>
    <property type="match status" value="1"/>
</dbReference>
<evidence type="ECO:0000313" key="2">
    <source>
        <dbReference type="EMBL" id="MDA2814574.1"/>
    </source>
</evidence>
<evidence type="ECO:0000259" key="1">
    <source>
        <dbReference type="Pfam" id="PF05685"/>
    </source>
</evidence>
<dbReference type="SUPFAM" id="SSF52980">
    <property type="entry name" value="Restriction endonuclease-like"/>
    <property type="match status" value="1"/>
</dbReference>
<proteinExistence type="predicted"/>
<keyword evidence="2" id="KW-0378">Hydrolase</keyword>
<reference evidence="2 3" key="1">
    <citation type="submission" date="2023-01" db="EMBL/GenBank/DDBJ databases">
        <title>Draft genome sequence of Nocardiopsis sp. RSe5-2 isolated from halophytes.</title>
        <authorList>
            <person name="Duangmal K."/>
            <person name="Chantavorakit T."/>
        </authorList>
    </citation>
    <scope>NUCLEOTIDE SEQUENCE [LARGE SCALE GENOMIC DNA]</scope>
    <source>
        <strain evidence="2 3">RSe5-2</strain>
    </source>
</reference>
<keyword evidence="2" id="KW-0540">Nuclease</keyword>
<gene>
    <name evidence="2" type="ORF">O4J56_28280</name>
</gene>
<protein>
    <submittedName>
        <fullName evidence="2">Uma2 family endonuclease</fullName>
    </submittedName>
</protein>
<feature type="domain" description="Putative restriction endonuclease" evidence="1">
    <location>
        <begin position="3"/>
        <end position="161"/>
    </location>
</feature>
<sequence>MPDGWRAEIREAGIVLVPPPAPAHNDIAALISAQLHDVLPRHIAIHQGTPVVIPDRERMRAPDLMVFPRSALPQRRGDGVDPAEVLLVVEIASKSNADDDRTAKRYEYAGAGVPLYLLIDGYDSRGSSISLFSTPRDGDYDGRTTVEWGKPIELPEPFGCSLESSEFRVPLD</sequence>
<dbReference type="Pfam" id="PF05685">
    <property type="entry name" value="Uma2"/>
    <property type="match status" value="1"/>
</dbReference>
<dbReference type="EMBL" id="JAQFWQ010000129">
    <property type="protein sequence ID" value="MDA2814574.1"/>
    <property type="molecule type" value="Genomic_DNA"/>
</dbReference>
<dbReference type="PANTHER" id="PTHR35400">
    <property type="entry name" value="SLR1083 PROTEIN"/>
    <property type="match status" value="1"/>
</dbReference>
<keyword evidence="2" id="KW-0255">Endonuclease</keyword>
<dbReference type="CDD" id="cd06260">
    <property type="entry name" value="DUF820-like"/>
    <property type="match status" value="1"/>
</dbReference>
<organism evidence="2 3">
    <name type="scientific">Nocardiopsis endophytica</name>
    <dbReference type="NCBI Taxonomy" id="3018445"/>
    <lineage>
        <taxon>Bacteria</taxon>
        <taxon>Bacillati</taxon>
        <taxon>Actinomycetota</taxon>
        <taxon>Actinomycetes</taxon>
        <taxon>Streptosporangiales</taxon>
        <taxon>Nocardiopsidaceae</taxon>
        <taxon>Nocardiopsis</taxon>
    </lineage>
</organism>
<dbReference type="Proteomes" id="UP001527866">
    <property type="component" value="Unassembled WGS sequence"/>
</dbReference>